<sequence>MASSEDSQWDKFLQKLKSDYVEFEDVESADQILEAIHKLKDDKLTSEQNRLSSETRLQKTYESVRSLRKSVAELKVKEETHDVLTKRLIQQEQELEKMKTENEELKLENTNLKDRINQTHSDGASVVSNDSGAGFSQQDLMLQQFTARFDQVVVQRDESTALCAQLEEKVQKYEKEIADLRDRIEEPISESLQKFLEKLREGTTEVKLEERNEQNKYGVNFTMCKNIPKVDESRIVINQVDPTLVRDESVCVGDYVVEINGHCTLLATMDDVRYYCGNQSDHLRLRIRRPKVVEHEITGRAVAFVDWKLEMGIFFKNVSRRGLGDEKGLIDGDEIIDVANSSKPISEITIDKIQKKMSREQGVTMRIRRTNGPRVFNAPRPDDDRSDTSSTRDQRPSHHALNHGRSSVTAFPRVEEHPPTMMSRPGIPRENTIHISVVKRHYEFFGWSFIGGNKVGIFVQNVENHLAAYNSKIQVGWKLLEVDGYSLENVAYSFALELITYFSGAEVISCLFEKTTEEEYQEQIGIKPRDSFFVKTLRSFEDERRQKVFNKDEILHVKDTSESNQYWIAYRKNNIGNTPPLKIPSMRSHFSRQYADHTYQVIDADEPAPPPPPQRRGFFNFGGNRSSSIQDLDTFYELLDPVEVRRAYEQDNMGPSIAMNGVVNG</sequence>
<dbReference type="SUPFAM" id="SSF50156">
    <property type="entry name" value="PDZ domain-like"/>
    <property type="match status" value="2"/>
</dbReference>
<dbReference type="EnsemblMetazoa" id="CLYHEMT019819.1">
    <property type="protein sequence ID" value="CLYHEMP019819.1"/>
    <property type="gene ID" value="CLYHEMG019819"/>
</dbReference>
<dbReference type="GO" id="GO:0005886">
    <property type="term" value="C:plasma membrane"/>
    <property type="evidence" value="ECO:0007669"/>
    <property type="project" value="TreeGrafter"/>
</dbReference>
<dbReference type="OrthoDB" id="10067129at2759"/>
<reference evidence="4" key="1">
    <citation type="submission" date="2021-01" db="UniProtKB">
        <authorList>
            <consortium name="EnsemblMetazoa"/>
        </authorList>
    </citation>
    <scope>IDENTIFICATION</scope>
</reference>
<protein>
    <recommendedName>
        <fullName evidence="3">PDZ domain-containing protein</fullName>
    </recommendedName>
</protein>
<keyword evidence="1" id="KW-0175">Coiled coil</keyword>
<evidence type="ECO:0000313" key="5">
    <source>
        <dbReference type="Proteomes" id="UP000594262"/>
    </source>
</evidence>
<dbReference type="Gene3D" id="2.30.42.10">
    <property type="match status" value="2"/>
</dbReference>
<evidence type="ECO:0000259" key="3">
    <source>
        <dbReference type="PROSITE" id="PS50106"/>
    </source>
</evidence>
<name>A0A7M5XAE3_9CNID</name>
<dbReference type="SMART" id="SM00228">
    <property type="entry name" value="PDZ"/>
    <property type="match status" value="3"/>
</dbReference>
<feature type="coiled-coil region" evidence="1">
    <location>
        <begin position="156"/>
        <end position="190"/>
    </location>
</feature>
<organism evidence="4 5">
    <name type="scientific">Clytia hemisphaerica</name>
    <dbReference type="NCBI Taxonomy" id="252671"/>
    <lineage>
        <taxon>Eukaryota</taxon>
        <taxon>Metazoa</taxon>
        <taxon>Cnidaria</taxon>
        <taxon>Hydrozoa</taxon>
        <taxon>Hydroidolina</taxon>
        <taxon>Leptothecata</taxon>
        <taxon>Obeliida</taxon>
        <taxon>Clytiidae</taxon>
        <taxon>Clytia</taxon>
    </lineage>
</organism>
<feature type="region of interest" description="Disordered" evidence="2">
    <location>
        <begin position="359"/>
        <end position="427"/>
    </location>
</feature>
<feature type="coiled-coil region" evidence="1">
    <location>
        <begin position="74"/>
        <end position="122"/>
    </location>
</feature>
<dbReference type="PANTHER" id="PTHR13865:SF28">
    <property type="entry name" value="POLYCHAETOID, ISOFORM O"/>
    <property type="match status" value="1"/>
</dbReference>
<dbReference type="PANTHER" id="PTHR13865">
    <property type="entry name" value="TIGHT JUNCTION PROTEIN"/>
    <property type="match status" value="1"/>
</dbReference>
<dbReference type="GeneID" id="136811968"/>
<keyword evidence="5" id="KW-1185">Reference proteome</keyword>
<dbReference type="RefSeq" id="XP_066924673.1">
    <property type="nucleotide sequence ID" value="XM_067068572.1"/>
</dbReference>
<dbReference type="GO" id="GO:0150105">
    <property type="term" value="P:protein localization to cell-cell junction"/>
    <property type="evidence" value="ECO:0007669"/>
    <property type="project" value="TreeGrafter"/>
</dbReference>
<evidence type="ECO:0000256" key="2">
    <source>
        <dbReference type="SAM" id="MobiDB-lite"/>
    </source>
</evidence>
<evidence type="ECO:0000256" key="1">
    <source>
        <dbReference type="SAM" id="Coils"/>
    </source>
</evidence>
<proteinExistence type="predicted"/>
<evidence type="ECO:0000313" key="4">
    <source>
        <dbReference type="EnsemblMetazoa" id="CLYHEMP019819.1"/>
    </source>
</evidence>
<feature type="compositionally biased region" description="Basic and acidic residues" evidence="2">
    <location>
        <begin position="380"/>
        <end position="396"/>
    </location>
</feature>
<feature type="domain" description="PDZ" evidence="3">
    <location>
        <begin position="434"/>
        <end position="499"/>
    </location>
</feature>
<dbReference type="GO" id="GO:0005923">
    <property type="term" value="C:bicellular tight junction"/>
    <property type="evidence" value="ECO:0007669"/>
    <property type="project" value="TreeGrafter"/>
</dbReference>
<dbReference type="GO" id="GO:0098609">
    <property type="term" value="P:cell-cell adhesion"/>
    <property type="evidence" value="ECO:0007669"/>
    <property type="project" value="TreeGrafter"/>
</dbReference>
<dbReference type="PROSITE" id="PS50106">
    <property type="entry name" value="PDZ"/>
    <property type="match status" value="2"/>
</dbReference>
<dbReference type="AlphaFoldDB" id="A0A7M5XAE3"/>
<feature type="domain" description="PDZ" evidence="3">
    <location>
        <begin position="205"/>
        <end position="291"/>
    </location>
</feature>
<dbReference type="GO" id="GO:0050839">
    <property type="term" value="F:cell adhesion molecule binding"/>
    <property type="evidence" value="ECO:0007669"/>
    <property type="project" value="TreeGrafter"/>
</dbReference>
<dbReference type="GO" id="GO:0045216">
    <property type="term" value="P:cell-cell junction organization"/>
    <property type="evidence" value="ECO:0007669"/>
    <property type="project" value="TreeGrafter"/>
</dbReference>
<dbReference type="Proteomes" id="UP000594262">
    <property type="component" value="Unplaced"/>
</dbReference>
<dbReference type="InterPro" id="IPR036034">
    <property type="entry name" value="PDZ_sf"/>
</dbReference>
<dbReference type="InterPro" id="IPR001478">
    <property type="entry name" value="PDZ"/>
</dbReference>
<accession>A0A7M5XAE3</accession>